<dbReference type="Proteomes" id="UP000324832">
    <property type="component" value="Unassembled WGS sequence"/>
</dbReference>
<comment type="function">
    <text evidence="14">Exhibits both single-stranded and double-stranded endoribonuclease activity. May act as an activator of RNA-induced silencing complex (RISC) by facilitating endonucleolytic cleavage of the siRNA passenger strand.</text>
</comment>
<evidence type="ECO:0000256" key="7">
    <source>
        <dbReference type="ARBA" id="ARBA00022722"/>
    </source>
</evidence>
<dbReference type="GO" id="GO:0003723">
    <property type="term" value="F:RNA binding"/>
    <property type="evidence" value="ECO:0007669"/>
    <property type="project" value="UniProtKB-KW"/>
</dbReference>
<dbReference type="InterPro" id="IPR036081">
    <property type="entry name" value="Translin_sf"/>
</dbReference>
<dbReference type="GO" id="GO:0005634">
    <property type="term" value="C:nucleus"/>
    <property type="evidence" value="ECO:0007669"/>
    <property type="project" value="UniProtKB-SubCell"/>
</dbReference>
<evidence type="ECO:0000256" key="11">
    <source>
        <dbReference type="ARBA" id="ARBA00023125"/>
    </source>
</evidence>
<dbReference type="Gene3D" id="1.20.58.190">
    <property type="entry name" value="Translin, domain 1"/>
    <property type="match status" value="1"/>
</dbReference>
<dbReference type="Pfam" id="PF01997">
    <property type="entry name" value="Translin"/>
    <property type="match status" value="1"/>
</dbReference>
<reference evidence="17 18" key="1">
    <citation type="submission" date="2017-07" db="EMBL/GenBank/DDBJ databases">
        <authorList>
            <person name="Talla V."/>
            <person name="Backstrom N."/>
        </authorList>
    </citation>
    <scope>NUCLEOTIDE SEQUENCE [LARGE SCALE GENOMIC DNA]</scope>
</reference>
<feature type="binding site" evidence="16">
    <location>
        <position position="165"/>
    </location>
    <ligand>
        <name>Mg(2+)</name>
        <dbReference type="ChEBI" id="CHEBI:18420"/>
    </ligand>
</feature>
<evidence type="ECO:0000256" key="16">
    <source>
        <dbReference type="PIRSR" id="PIRSR602848-1"/>
    </source>
</evidence>
<evidence type="ECO:0000256" key="9">
    <source>
        <dbReference type="ARBA" id="ARBA00022801"/>
    </source>
</evidence>
<evidence type="ECO:0000256" key="13">
    <source>
        <dbReference type="ARBA" id="ARBA00025374"/>
    </source>
</evidence>
<keyword evidence="9" id="KW-0378">Hydrolase</keyword>
<gene>
    <name evidence="17" type="ORF">LSINAPIS_LOCUS12545</name>
</gene>
<keyword evidence="18" id="KW-1185">Reference proteome</keyword>
<comment type="subcellular location">
    <subcellularLocation>
        <location evidence="2">Cytoplasm</location>
    </subcellularLocation>
    <subcellularLocation>
        <location evidence="1">Nucleus</location>
    </subcellularLocation>
</comment>
<proteinExistence type="inferred from homology"/>
<dbReference type="GO" id="GO:0046872">
    <property type="term" value="F:metal ion binding"/>
    <property type="evidence" value="ECO:0007669"/>
    <property type="project" value="UniProtKB-KW"/>
</dbReference>
<protein>
    <recommendedName>
        <fullName evidence="5">Translin</fullName>
    </recommendedName>
    <alternativeName>
        <fullName evidence="15">Component 3 of promoter of RISC</fullName>
    </alternativeName>
</protein>
<evidence type="ECO:0000256" key="1">
    <source>
        <dbReference type="ARBA" id="ARBA00004123"/>
    </source>
</evidence>
<dbReference type="FunFam" id="1.20.58.190:FF:000001">
    <property type="entry name" value="Translin"/>
    <property type="match status" value="1"/>
</dbReference>
<evidence type="ECO:0000256" key="10">
    <source>
        <dbReference type="ARBA" id="ARBA00022884"/>
    </source>
</evidence>
<comment type="subunit">
    <text evidence="4">Ring-shaped heterooctamer of six TSN and two TSNAX subunits, DNA/RNA binding occurs inside the ring.</text>
</comment>
<dbReference type="GO" id="GO:0005737">
    <property type="term" value="C:cytoplasm"/>
    <property type="evidence" value="ECO:0007669"/>
    <property type="project" value="UniProtKB-SubCell"/>
</dbReference>
<dbReference type="AlphaFoldDB" id="A0A5E4QZ71"/>
<evidence type="ECO:0000256" key="4">
    <source>
        <dbReference type="ARBA" id="ARBA00011685"/>
    </source>
</evidence>
<dbReference type="FunFam" id="1.20.58.200:FF:000002">
    <property type="entry name" value="Putative translin"/>
    <property type="match status" value="1"/>
</dbReference>
<keyword evidence="6" id="KW-0963">Cytoplasm</keyword>
<evidence type="ECO:0000256" key="14">
    <source>
        <dbReference type="ARBA" id="ARBA00025410"/>
    </source>
</evidence>
<dbReference type="Gene3D" id="1.20.58.200">
    <property type="entry name" value="Translin, domain 2"/>
    <property type="match status" value="1"/>
</dbReference>
<organism evidence="17 18">
    <name type="scientific">Leptidea sinapis</name>
    <dbReference type="NCBI Taxonomy" id="189913"/>
    <lineage>
        <taxon>Eukaryota</taxon>
        <taxon>Metazoa</taxon>
        <taxon>Ecdysozoa</taxon>
        <taxon>Arthropoda</taxon>
        <taxon>Hexapoda</taxon>
        <taxon>Insecta</taxon>
        <taxon>Pterygota</taxon>
        <taxon>Neoptera</taxon>
        <taxon>Endopterygota</taxon>
        <taxon>Lepidoptera</taxon>
        <taxon>Glossata</taxon>
        <taxon>Ditrysia</taxon>
        <taxon>Papilionoidea</taxon>
        <taxon>Pieridae</taxon>
        <taxon>Dismorphiinae</taxon>
        <taxon>Leptidea</taxon>
    </lineage>
</organism>
<dbReference type="GO" id="GO:0003697">
    <property type="term" value="F:single-stranded DNA binding"/>
    <property type="evidence" value="ECO:0007669"/>
    <property type="project" value="InterPro"/>
</dbReference>
<evidence type="ECO:0000256" key="3">
    <source>
        <dbReference type="ARBA" id="ARBA00005902"/>
    </source>
</evidence>
<dbReference type="GO" id="GO:0004519">
    <property type="term" value="F:endonuclease activity"/>
    <property type="evidence" value="ECO:0007669"/>
    <property type="project" value="UniProtKB-KW"/>
</dbReference>
<evidence type="ECO:0000256" key="8">
    <source>
        <dbReference type="ARBA" id="ARBA00022759"/>
    </source>
</evidence>
<dbReference type="InterPro" id="IPR016068">
    <property type="entry name" value="Translin_N"/>
</dbReference>
<evidence type="ECO:0000256" key="6">
    <source>
        <dbReference type="ARBA" id="ARBA00022490"/>
    </source>
</evidence>
<dbReference type="SUPFAM" id="SSF74784">
    <property type="entry name" value="Translin"/>
    <property type="match status" value="1"/>
</dbReference>
<dbReference type="InterPro" id="IPR002848">
    <property type="entry name" value="Translin_fam"/>
</dbReference>
<accession>A0A5E4QZ71</accession>
<keyword evidence="7" id="KW-0540">Nuclease</keyword>
<evidence type="ECO:0000256" key="15">
    <source>
        <dbReference type="ARBA" id="ARBA00030513"/>
    </source>
</evidence>
<dbReference type="InterPro" id="IPR016069">
    <property type="entry name" value="Translin_C"/>
</dbReference>
<evidence type="ECO:0000256" key="2">
    <source>
        <dbReference type="ARBA" id="ARBA00004496"/>
    </source>
</evidence>
<evidence type="ECO:0000256" key="5">
    <source>
        <dbReference type="ARBA" id="ARBA00022196"/>
    </source>
</evidence>
<sequence>MSLNHHITKIFCEFQKSIDNEQEIRESLPRPQQLRNKTVIRSICKEVDQISREATTTLQVIHHDEAEIPAACLKARELFEKANAGYVRLREAVPVTDYYKYQDHWRFMTQRYCFLISLTIWLEKGILASHETVAAILGINAVENKEGFHLDIEEYLVGLLQLCTELSRLAVNAVTRGDYNKPLQISKFVMELNAGFRLLNLKNDHLRKRFDALKYDVKKIEEVVYDLSIRGLSNKSQDGDSPVQD</sequence>
<dbReference type="GO" id="GO:0043565">
    <property type="term" value="F:sequence-specific DNA binding"/>
    <property type="evidence" value="ECO:0007669"/>
    <property type="project" value="InterPro"/>
</dbReference>
<name>A0A5E4QZ71_9NEOP</name>
<keyword evidence="8" id="KW-0255">Endonuclease</keyword>
<dbReference type="CDD" id="cd14819">
    <property type="entry name" value="Translin"/>
    <property type="match status" value="1"/>
</dbReference>
<comment type="function">
    <text evidence="13">DNA-binding protein that specifically recognizes consensus sequences at the breakpoint junctions in chromosomal translocations, mostly involving immunoglobulin (Ig)/T-cell receptor gene segments. Seems to recognize single-stranded DNA ends generated by staggered breaks occurring at recombination hot spots.</text>
</comment>
<keyword evidence="10" id="KW-0694">RNA-binding</keyword>
<dbReference type="GO" id="GO:0016787">
    <property type="term" value="F:hydrolase activity"/>
    <property type="evidence" value="ECO:0007669"/>
    <property type="project" value="UniProtKB-KW"/>
</dbReference>
<dbReference type="GO" id="GO:0016070">
    <property type="term" value="P:RNA metabolic process"/>
    <property type="evidence" value="ECO:0007669"/>
    <property type="project" value="InterPro"/>
</dbReference>
<keyword evidence="16" id="KW-0479">Metal-binding</keyword>
<evidence type="ECO:0000256" key="12">
    <source>
        <dbReference type="ARBA" id="ARBA00023242"/>
    </source>
</evidence>
<comment type="similarity">
    <text evidence="3">Belongs to the translin family.</text>
</comment>
<keyword evidence="12" id="KW-0539">Nucleus</keyword>
<evidence type="ECO:0000313" key="18">
    <source>
        <dbReference type="Proteomes" id="UP000324832"/>
    </source>
</evidence>
<keyword evidence="11" id="KW-0238">DNA-binding</keyword>
<keyword evidence="16" id="KW-0460">Magnesium</keyword>
<evidence type="ECO:0000313" key="17">
    <source>
        <dbReference type="EMBL" id="VVD02292.1"/>
    </source>
</evidence>
<dbReference type="PANTHER" id="PTHR10741">
    <property type="entry name" value="TRANSLIN AND TRANSLIN ASSOCIATED PROTEIN X"/>
    <property type="match status" value="1"/>
</dbReference>
<dbReference type="EMBL" id="FZQP02005955">
    <property type="protein sequence ID" value="VVD02292.1"/>
    <property type="molecule type" value="Genomic_DNA"/>
</dbReference>
<dbReference type="InterPro" id="IPR033956">
    <property type="entry name" value="Translin"/>
</dbReference>